<dbReference type="InterPro" id="IPR005471">
    <property type="entry name" value="Tscrpt_reg_IclR_N"/>
</dbReference>
<dbReference type="Pfam" id="PF09339">
    <property type="entry name" value="HTH_IclR"/>
    <property type="match status" value="1"/>
</dbReference>
<evidence type="ECO:0000256" key="1">
    <source>
        <dbReference type="ARBA" id="ARBA00023015"/>
    </source>
</evidence>
<dbReference type="EMBL" id="CP158165">
    <property type="protein sequence ID" value="XBV25456.1"/>
    <property type="molecule type" value="Genomic_DNA"/>
</dbReference>
<dbReference type="CDD" id="cd00090">
    <property type="entry name" value="HTH_ARSR"/>
    <property type="match status" value="1"/>
</dbReference>
<sequence length="269" mass="29337">MTDSTADAMPTTIEPGVEPRLPGAGSGQALARGLHILRMLVDEGEPMTATEVARRIGIHQSSASRILATLSEVGYVRKDQGRFAPDYGVLALSSATTRLPLIQRPRAVFEQLTTEHRDITMTMCMLWRDELLYLLRQTSGSEPLAFWTGTFPINVSAPGLRLLVDLPDDEALHILRVARQRNGWGGRPEFVPPTEEGLLAKARATVADDVLIMPNWVVEGRTSGAIPLITPEPHPVALAIVDDTGTLGAERLAVLLHQARRLVEQSFAT</sequence>
<dbReference type="SMART" id="SM00346">
    <property type="entry name" value="HTH_ICLR"/>
    <property type="match status" value="1"/>
</dbReference>
<dbReference type="Gene3D" id="1.10.10.10">
    <property type="entry name" value="Winged helix-like DNA-binding domain superfamily/Winged helix DNA-binding domain"/>
    <property type="match status" value="1"/>
</dbReference>
<dbReference type="RefSeq" id="WP_350278268.1">
    <property type="nucleotide sequence ID" value="NZ_CP158165.1"/>
</dbReference>
<dbReference type="PANTHER" id="PTHR30136">
    <property type="entry name" value="HELIX-TURN-HELIX TRANSCRIPTIONAL REGULATOR, ICLR FAMILY"/>
    <property type="match status" value="1"/>
</dbReference>
<dbReference type="InterPro" id="IPR036388">
    <property type="entry name" value="WH-like_DNA-bd_sf"/>
</dbReference>
<dbReference type="InterPro" id="IPR029016">
    <property type="entry name" value="GAF-like_dom_sf"/>
</dbReference>
<organism evidence="4">
    <name type="scientific">Kribbella sp. HUAS MG21</name>
    <dbReference type="NCBI Taxonomy" id="3160966"/>
    <lineage>
        <taxon>Bacteria</taxon>
        <taxon>Bacillati</taxon>
        <taxon>Actinomycetota</taxon>
        <taxon>Actinomycetes</taxon>
        <taxon>Propionibacteriales</taxon>
        <taxon>Kribbellaceae</taxon>
        <taxon>Kribbella</taxon>
    </lineage>
</organism>
<dbReference type="AlphaFoldDB" id="A0AAU7TFH3"/>
<gene>
    <name evidence="4" type="ORF">ABN611_03335</name>
</gene>
<dbReference type="Gene3D" id="3.30.450.40">
    <property type="match status" value="1"/>
</dbReference>
<dbReference type="InterPro" id="IPR011991">
    <property type="entry name" value="ArsR-like_HTH"/>
</dbReference>
<feature type="domain" description="HTH iclR-type" evidence="3">
    <location>
        <begin position="27"/>
        <end position="87"/>
    </location>
</feature>
<dbReference type="SUPFAM" id="SSF46785">
    <property type="entry name" value="Winged helix' DNA-binding domain"/>
    <property type="match status" value="1"/>
</dbReference>
<dbReference type="InterPro" id="IPR036390">
    <property type="entry name" value="WH_DNA-bd_sf"/>
</dbReference>
<keyword evidence="1" id="KW-0805">Transcription regulation</keyword>
<protein>
    <submittedName>
        <fullName evidence="4">Helix-turn-helix domain-containing protein</fullName>
    </submittedName>
</protein>
<dbReference type="SUPFAM" id="SSF55781">
    <property type="entry name" value="GAF domain-like"/>
    <property type="match status" value="1"/>
</dbReference>
<dbReference type="GO" id="GO:0003677">
    <property type="term" value="F:DNA binding"/>
    <property type="evidence" value="ECO:0007669"/>
    <property type="project" value="InterPro"/>
</dbReference>
<dbReference type="GO" id="GO:0003700">
    <property type="term" value="F:DNA-binding transcription factor activity"/>
    <property type="evidence" value="ECO:0007669"/>
    <property type="project" value="TreeGrafter"/>
</dbReference>
<proteinExistence type="predicted"/>
<dbReference type="InterPro" id="IPR050707">
    <property type="entry name" value="HTH_MetabolicPath_Reg"/>
</dbReference>
<evidence type="ECO:0000313" key="4">
    <source>
        <dbReference type="EMBL" id="XBV25456.1"/>
    </source>
</evidence>
<evidence type="ECO:0000259" key="3">
    <source>
        <dbReference type="PROSITE" id="PS51077"/>
    </source>
</evidence>
<evidence type="ECO:0000256" key="2">
    <source>
        <dbReference type="ARBA" id="ARBA00023163"/>
    </source>
</evidence>
<accession>A0AAU7TFH3</accession>
<name>A0AAU7TFH3_9ACTN</name>
<reference evidence="4" key="1">
    <citation type="submission" date="2024-06" db="EMBL/GenBank/DDBJ databases">
        <title>Kribbella sp. strain HUAS MG21 genome sequences.</title>
        <authorList>
            <person name="Mo P."/>
        </authorList>
    </citation>
    <scope>NUCLEOTIDE SEQUENCE</scope>
    <source>
        <strain evidence="4">HUAS MG21</strain>
    </source>
</reference>
<dbReference type="GO" id="GO:0045892">
    <property type="term" value="P:negative regulation of DNA-templated transcription"/>
    <property type="evidence" value="ECO:0007669"/>
    <property type="project" value="TreeGrafter"/>
</dbReference>
<dbReference type="PROSITE" id="PS51077">
    <property type="entry name" value="HTH_ICLR"/>
    <property type="match status" value="1"/>
</dbReference>
<keyword evidence="2" id="KW-0804">Transcription</keyword>
<dbReference type="PANTHER" id="PTHR30136:SF35">
    <property type="entry name" value="HTH-TYPE TRANSCRIPTIONAL REGULATOR RV1719"/>
    <property type="match status" value="1"/>
</dbReference>